<dbReference type="AlphaFoldDB" id="A0A3N4LL15"/>
<dbReference type="STRING" id="1051890.A0A3N4LL15"/>
<evidence type="ECO:0000313" key="2">
    <source>
        <dbReference type="EMBL" id="RPB23466.1"/>
    </source>
</evidence>
<dbReference type="Pfam" id="PF07938">
    <property type="entry name" value="Fungal_lectin"/>
    <property type="match status" value="1"/>
</dbReference>
<comment type="similarity">
    <text evidence="1">Belongs to the fungal fucose-specific lectin family.</text>
</comment>
<dbReference type="InParanoid" id="A0A3N4LL15"/>
<dbReference type="OrthoDB" id="407298at2759"/>
<sequence length="273" mass="30088">MANTLTVNTATACIAFGNVHLRVYFQDNEGYVRESQWDGSWTAITWGSTPHIRVYYVDTNNKLAEHCWDGSGWYTGALGGSNIALDYRSKIGACTWSNTPSIRVYYQSPGNQAIREVCWDGNGWTGGATLPNAQLGSGLAAIAFSNNGIHLRVYYQTRDDNTVREHCWDGSWSVGQMTAQAPAGTAIGATTWASDPQIRVYIEQTHGGHVSEMAYSGGWSGPNVLTNCLADTNLSVCSWGNIQIRFYFQRVVNEIQEYCWNNGWVNGATIPTD</sequence>
<dbReference type="Gene3D" id="2.120.10.70">
    <property type="entry name" value="Fucose-specific lectin"/>
    <property type="match status" value="1"/>
</dbReference>
<name>A0A3N4LL15_9PEZI</name>
<dbReference type="GO" id="GO:0030246">
    <property type="term" value="F:carbohydrate binding"/>
    <property type="evidence" value="ECO:0007669"/>
    <property type="project" value="UniProtKB-KW"/>
</dbReference>
<gene>
    <name evidence="2" type="ORF">L211DRAFT_882462</name>
</gene>
<reference evidence="2 3" key="1">
    <citation type="journal article" date="2018" name="Nat. Ecol. Evol.">
        <title>Pezizomycetes genomes reveal the molecular basis of ectomycorrhizal truffle lifestyle.</title>
        <authorList>
            <person name="Murat C."/>
            <person name="Payen T."/>
            <person name="Noel B."/>
            <person name="Kuo A."/>
            <person name="Morin E."/>
            <person name="Chen J."/>
            <person name="Kohler A."/>
            <person name="Krizsan K."/>
            <person name="Balestrini R."/>
            <person name="Da Silva C."/>
            <person name="Montanini B."/>
            <person name="Hainaut M."/>
            <person name="Levati E."/>
            <person name="Barry K.W."/>
            <person name="Belfiori B."/>
            <person name="Cichocki N."/>
            <person name="Clum A."/>
            <person name="Dockter R.B."/>
            <person name="Fauchery L."/>
            <person name="Guy J."/>
            <person name="Iotti M."/>
            <person name="Le Tacon F."/>
            <person name="Lindquist E.A."/>
            <person name="Lipzen A."/>
            <person name="Malagnac F."/>
            <person name="Mello A."/>
            <person name="Molinier V."/>
            <person name="Miyauchi S."/>
            <person name="Poulain J."/>
            <person name="Riccioni C."/>
            <person name="Rubini A."/>
            <person name="Sitrit Y."/>
            <person name="Splivallo R."/>
            <person name="Traeger S."/>
            <person name="Wang M."/>
            <person name="Zifcakova L."/>
            <person name="Wipf D."/>
            <person name="Zambonelli A."/>
            <person name="Paolocci F."/>
            <person name="Nowrousian M."/>
            <person name="Ottonello S."/>
            <person name="Baldrian P."/>
            <person name="Spatafora J.W."/>
            <person name="Henrissat B."/>
            <person name="Nagy L.G."/>
            <person name="Aury J.M."/>
            <person name="Wincker P."/>
            <person name="Grigoriev I.V."/>
            <person name="Bonfante P."/>
            <person name="Martin F.M."/>
        </authorList>
    </citation>
    <scope>NUCLEOTIDE SEQUENCE [LARGE SCALE GENOMIC DNA]</scope>
    <source>
        <strain evidence="2 3">ATCC MYA-4762</strain>
    </source>
</reference>
<dbReference type="Proteomes" id="UP000267821">
    <property type="component" value="Unassembled WGS sequence"/>
</dbReference>
<keyword evidence="2" id="KW-0430">Lectin</keyword>
<dbReference type="EMBL" id="ML121546">
    <property type="protein sequence ID" value="RPB23466.1"/>
    <property type="molecule type" value="Genomic_DNA"/>
</dbReference>
<keyword evidence="3" id="KW-1185">Reference proteome</keyword>
<proteinExistence type="inferred from homology"/>
<evidence type="ECO:0000256" key="1">
    <source>
        <dbReference type="ARBA" id="ARBA00009042"/>
    </source>
</evidence>
<evidence type="ECO:0000313" key="3">
    <source>
        <dbReference type="Proteomes" id="UP000267821"/>
    </source>
</evidence>
<protein>
    <submittedName>
        <fullName evidence="2">Fungal fucose-specific lectin</fullName>
    </submittedName>
</protein>
<dbReference type="InterPro" id="IPR012475">
    <property type="entry name" value="Fungal_lectin"/>
</dbReference>
<organism evidence="2 3">
    <name type="scientific">Terfezia boudieri ATCC MYA-4762</name>
    <dbReference type="NCBI Taxonomy" id="1051890"/>
    <lineage>
        <taxon>Eukaryota</taxon>
        <taxon>Fungi</taxon>
        <taxon>Dikarya</taxon>
        <taxon>Ascomycota</taxon>
        <taxon>Pezizomycotina</taxon>
        <taxon>Pezizomycetes</taxon>
        <taxon>Pezizales</taxon>
        <taxon>Pezizaceae</taxon>
        <taxon>Terfezia</taxon>
    </lineage>
</organism>
<accession>A0A3N4LL15</accession>
<dbReference type="SUPFAM" id="SSF89372">
    <property type="entry name" value="Fucose-specific lectin"/>
    <property type="match status" value="1"/>
</dbReference>